<dbReference type="EMBL" id="BARS01032270">
    <property type="protein sequence ID" value="GAG27033.1"/>
    <property type="molecule type" value="Genomic_DNA"/>
</dbReference>
<organism evidence="1">
    <name type="scientific">marine sediment metagenome</name>
    <dbReference type="NCBI Taxonomy" id="412755"/>
    <lineage>
        <taxon>unclassified sequences</taxon>
        <taxon>metagenomes</taxon>
        <taxon>ecological metagenomes</taxon>
    </lineage>
</organism>
<dbReference type="PANTHER" id="PTHR39184:SF1">
    <property type="entry name" value="PBSX PHAGE TERMINASE LARGE SUBUNIT"/>
    <property type="match status" value="1"/>
</dbReference>
<dbReference type="Gene3D" id="3.30.420.280">
    <property type="match status" value="1"/>
</dbReference>
<protein>
    <recommendedName>
        <fullName evidence="2">Phage terminase large subunit N-terminal domain-containing protein</fullName>
    </recommendedName>
</protein>
<name>X0WR90_9ZZZZ</name>
<reference evidence="1" key="1">
    <citation type="journal article" date="2014" name="Front. Microbiol.">
        <title>High frequency of phylogenetically diverse reductive dehalogenase-homologous genes in deep subseafloor sedimentary metagenomes.</title>
        <authorList>
            <person name="Kawai M."/>
            <person name="Futagami T."/>
            <person name="Toyoda A."/>
            <person name="Takaki Y."/>
            <person name="Nishi S."/>
            <person name="Hori S."/>
            <person name="Arai W."/>
            <person name="Tsubouchi T."/>
            <person name="Morono Y."/>
            <person name="Uchiyama I."/>
            <person name="Ito T."/>
            <person name="Fujiyama A."/>
            <person name="Inagaki F."/>
            <person name="Takami H."/>
        </authorList>
    </citation>
    <scope>NUCLEOTIDE SEQUENCE</scope>
    <source>
        <strain evidence="1">Expedition CK06-06</strain>
    </source>
</reference>
<sequence>GKSVIKFISVDKLGKAKGPRRDVLFVNEANHAMTYKVFDQLRVRTKEVIWLDWNPSNEFWYYDEIDGKVDHDFLRLTYLDCLDALDKNIINDIESHKHNKQWWLVYGEGYLGEVEGKIYRGWKFVDEIPHEARLERYGLDFGYTNDPTVIVAIYYYNGGYILDEVIWRKGMSNKQIADRLLDEPQALVIADSAEPKSIQEIKDYGVNITGVKKKKKKEASGKEKNFVSWSIDLVQNQPISLTNRSLKVTKDYRNYLWDTDK</sequence>
<evidence type="ECO:0008006" key="2">
    <source>
        <dbReference type="Google" id="ProtNLM"/>
    </source>
</evidence>
<dbReference type="PANTHER" id="PTHR39184">
    <property type="match status" value="1"/>
</dbReference>
<dbReference type="InterPro" id="IPR052380">
    <property type="entry name" value="Viral_DNA_packaging_terminase"/>
</dbReference>
<proteinExistence type="predicted"/>
<feature type="non-terminal residue" evidence="1">
    <location>
        <position position="1"/>
    </location>
</feature>
<dbReference type="AlphaFoldDB" id="X0WR90"/>
<gene>
    <name evidence="1" type="ORF">S01H1_50107</name>
</gene>
<accession>X0WR90</accession>
<comment type="caution">
    <text evidence="1">The sequence shown here is derived from an EMBL/GenBank/DDBJ whole genome shotgun (WGS) entry which is preliminary data.</text>
</comment>
<feature type="non-terminal residue" evidence="1">
    <location>
        <position position="261"/>
    </location>
</feature>
<evidence type="ECO:0000313" key="1">
    <source>
        <dbReference type="EMBL" id="GAG27033.1"/>
    </source>
</evidence>